<name>A0AAD3DC84_9STRA</name>
<dbReference type="Gene3D" id="6.10.140.530">
    <property type="match status" value="2"/>
</dbReference>
<dbReference type="PANTHER" id="PTHR33418:SF1">
    <property type="entry name" value="HELICASE-ASSOCIATED DOMAIN-CONTAINING PROTEIN"/>
    <property type="match status" value="1"/>
</dbReference>
<gene>
    <name evidence="2" type="ORF">CTEN210_18270</name>
</gene>
<dbReference type="Pfam" id="PF03457">
    <property type="entry name" value="HA"/>
    <property type="match status" value="2"/>
</dbReference>
<feature type="domain" description="Helicase-associated" evidence="1">
    <location>
        <begin position="18"/>
        <end position="77"/>
    </location>
</feature>
<evidence type="ECO:0000313" key="2">
    <source>
        <dbReference type="EMBL" id="GFH61794.1"/>
    </source>
</evidence>
<evidence type="ECO:0000259" key="1">
    <source>
        <dbReference type="Pfam" id="PF03457"/>
    </source>
</evidence>
<organism evidence="2 3">
    <name type="scientific">Chaetoceros tenuissimus</name>
    <dbReference type="NCBI Taxonomy" id="426638"/>
    <lineage>
        <taxon>Eukaryota</taxon>
        <taxon>Sar</taxon>
        <taxon>Stramenopiles</taxon>
        <taxon>Ochrophyta</taxon>
        <taxon>Bacillariophyta</taxon>
        <taxon>Coscinodiscophyceae</taxon>
        <taxon>Chaetocerotophycidae</taxon>
        <taxon>Chaetocerotales</taxon>
        <taxon>Chaetocerotaceae</taxon>
        <taxon>Chaetoceros</taxon>
    </lineage>
</organism>
<dbReference type="PANTHER" id="PTHR33418">
    <property type="entry name" value="HELICASE-ASSOCIATED"/>
    <property type="match status" value="1"/>
</dbReference>
<dbReference type="InterPro" id="IPR005114">
    <property type="entry name" value="Helicase_assoc"/>
</dbReference>
<feature type="domain" description="Helicase-associated" evidence="1">
    <location>
        <begin position="87"/>
        <end position="147"/>
    </location>
</feature>
<sequence length="169" mass="20701">MLNDISFDWTAPTATRKESTWSDKFEQLKLYKSKHGDYNVSYTYDKKLANWVQRQRSQYKHSKLSDDHIEMLNDIKFNWMVPIQQKDITWYDKFEELRHYKSKHGDYNVPSRYKENQLGSWVHRQRYHYKLSKLSEERINMLNDIGFNWTAPTKEQRTEKIKILRSQLE</sequence>
<evidence type="ECO:0000313" key="3">
    <source>
        <dbReference type="Proteomes" id="UP001054902"/>
    </source>
</evidence>
<accession>A0AAD3DC84</accession>
<dbReference type="EMBL" id="BLLK01000075">
    <property type="protein sequence ID" value="GFH61794.1"/>
    <property type="molecule type" value="Genomic_DNA"/>
</dbReference>
<proteinExistence type="predicted"/>
<dbReference type="Proteomes" id="UP001054902">
    <property type="component" value="Unassembled WGS sequence"/>
</dbReference>
<dbReference type="AlphaFoldDB" id="A0AAD3DC84"/>
<comment type="caution">
    <text evidence="2">The sequence shown here is derived from an EMBL/GenBank/DDBJ whole genome shotgun (WGS) entry which is preliminary data.</text>
</comment>
<protein>
    <recommendedName>
        <fullName evidence="1">Helicase-associated domain-containing protein</fullName>
    </recommendedName>
</protein>
<reference evidence="2 3" key="1">
    <citation type="journal article" date="2021" name="Sci. Rep.">
        <title>The genome of the diatom Chaetoceros tenuissimus carries an ancient integrated fragment of an extant virus.</title>
        <authorList>
            <person name="Hongo Y."/>
            <person name="Kimura K."/>
            <person name="Takaki Y."/>
            <person name="Yoshida Y."/>
            <person name="Baba S."/>
            <person name="Kobayashi G."/>
            <person name="Nagasaki K."/>
            <person name="Hano T."/>
            <person name="Tomaru Y."/>
        </authorList>
    </citation>
    <scope>NUCLEOTIDE SEQUENCE [LARGE SCALE GENOMIC DNA]</scope>
    <source>
        <strain evidence="2 3">NIES-3715</strain>
    </source>
</reference>
<keyword evidence="3" id="KW-1185">Reference proteome</keyword>